<organism evidence="2 3">
    <name type="scientific">Spelaeicoccus albus</name>
    <dbReference type="NCBI Taxonomy" id="1280376"/>
    <lineage>
        <taxon>Bacteria</taxon>
        <taxon>Bacillati</taxon>
        <taxon>Actinomycetota</taxon>
        <taxon>Actinomycetes</taxon>
        <taxon>Micrococcales</taxon>
        <taxon>Brevibacteriaceae</taxon>
        <taxon>Spelaeicoccus</taxon>
    </lineage>
</organism>
<reference evidence="2 3" key="1">
    <citation type="submission" date="2020-07" db="EMBL/GenBank/DDBJ databases">
        <title>Sequencing the genomes of 1000 actinobacteria strains.</title>
        <authorList>
            <person name="Klenk H.-P."/>
        </authorList>
    </citation>
    <scope>NUCLEOTIDE SEQUENCE [LARGE SCALE GENOMIC DNA]</scope>
    <source>
        <strain evidence="2 3">DSM 26341</strain>
    </source>
</reference>
<evidence type="ECO:0000313" key="3">
    <source>
        <dbReference type="Proteomes" id="UP000539111"/>
    </source>
</evidence>
<evidence type="ECO:0000256" key="1">
    <source>
        <dbReference type="SAM" id="MobiDB-lite"/>
    </source>
</evidence>
<dbReference type="EMBL" id="JACBZP010000001">
    <property type="protein sequence ID" value="NYI66100.1"/>
    <property type="molecule type" value="Genomic_DNA"/>
</dbReference>
<feature type="region of interest" description="Disordered" evidence="1">
    <location>
        <begin position="1"/>
        <end position="22"/>
    </location>
</feature>
<dbReference type="RefSeq" id="WP_179425227.1">
    <property type="nucleotide sequence ID" value="NZ_JACBZP010000001.1"/>
</dbReference>
<evidence type="ECO:0000313" key="2">
    <source>
        <dbReference type="EMBL" id="NYI66100.1"/>
    </source>
</evidence>
<keyword evidence="3" id="KW-1185">Reference proteome</keyword>
<protein>
    <submittedName>
        <fullName evidence="2">Uncharacterized protein</fullName>
    </submittedName>
</protein>
<dbReference type="Proteomes" id="UP000539111">
    <property type="component" value="Unassembled WGS sequence"/>
</dbReference>
<sequence length="210" mass="23621">MPYAKPQVLRRGHRRHRDAEDSHWKSVATIREDVGQAASFIAGSLKSRGARRAWSTAEVALDPAGPWWPKPRGDFFELDSESREWAMERLETTADRAAECLQDEAVDRDWGWLWSQPSFAAPGKMRPSITRPDLVGGLDRTRCDVLDLKITSQADLGPAVTEKQTKSFLSWATSLRALGFAPMNCWVLAVSATDERYQWTEFPTAAEDTV</sequence>
<comment type="caution">
    <text evidence="2">The sequence shown here is derived from an EMBL/GenBank/DDBJ whole genome shotgun (WGS) entry which is preliminary data.</text>
</comment>
<dbReference type="AlphaFoldDB" id="A0A7Z0D1H5"/>
<accession>A0A7Z0D1H5</accession>
<proteinExistence type="predicted"/>
<gene>
    <name evidence="2" type="ORF">BJY26_000406</name>
</gene>
<name>A0A7Z0D1H5_9MICO</name>